<dbReference type="AlphaFoldDB" id="A0A8H6WFF6"/>
<gene>
    <name evidence="2" type="ORF">HMN09_00405500</name>
</gene>
<name>A0A8H6WFF6_MYCCL</name>
<organism evidence="2 3">
    <name type="scientific">Mycena chlorophos</name>
    <name type="common">Agaric fungus</name>
    <name type="synonym">Agaricus chlorophos</name>
    <dbReference type="NCBI Taxonomy" id="658473"/>
    <lineage>
        <taxon>Eukaryota</taxon>
        <taxon>Fungi</taxon>
        <taxon>Dikarya</taxon>
        <taxon>Basidiomycota</taxon>
        <taxon>Agaricomycotina</taxon>
        <taxon>Agaricomycetes</taxon>
        <taxon>Agaricomycetidae</taxon>
        <taxon>Agaricales</taxon>
        <taxon>Marasmiineae</taxon>
        <taxon>Mycenaceae</taxon>
        <taxon>Mycena</taxon>
    </lineage>
</organism>
<evidence type="ECO:0000313" key="2">
    <source>
        <dbReference type="EMBL" id="KAF7316724.1"/>
    </source>
</evidence>
<comment type="caution">
    <text evidence="2">The sequence shown here is derived from an EMBL/GenBank/DDBJ whole genome shotgun (WGS) entry which is preliminary data.</text>
</comment>
<dbReference type="Proteomes" id="UP000613580">
    <property type="component" value="Unassembled WGS sequence"/>
</dbReference>
<sequence>MLDPQPCHNSISASSSSLASTRSATPGPTSFLAKSSPACRPSSRFTASNCNFSDSAQAGGEPKHVSGNVFVRGGLAKSLPRSDTRFDDIVDTLGVPLVFNSEALEQFMRLVGCGYPLLLRRPAGWGLELFVTMLVSALDRDYDRANDPFTSLLGADYSTLLCPRGLHGYIILELDFSRVHSESDLRGKLSRFVSAHCRATLRHYGVKQPFPTFGPETPAGEVITTFALFLSRLRPSTPVFLVIKNFDSLAFGASDGRQVLEEFLADLEFQCDENIIGGTLLASTLDDGSLYSQRDAFGNPASSPYPVDLRSTLDLTRHPGFQSVVGFTEKDINDLDKAFKWKQSPGPRLLDMVKESVPEPVFFADEVWCDNRVAPMGPGGSAVPRHPPQRPDIDWFACPDGVFPARAVMASLEKKYGLPHRT</sequence>
<proteinExistence type="predicted"/>
<dbReference type="EMBL" id="JACAZE010000005">
    <property type="protein sequence ID" value="KAF7316724.1"/>
    <property type="molecule type" value="Genomic_DNA"/>
</dbReference>
<feature type="region of interest" description="Disordered" evidence="1">
    <location>
        <begin position="1"/>
        <end position="35"/>
    </location>
</feature>
<keyword evidence="3" id="KW-1185">Reference proteome</keyword>
<dbReference type="OrthoDB" id="2895184at2759"/>
<evidence type="ECO:0000256" key="1">
    <source>
        <dbReference type="SAM" id="MobiDB-lite"/>
    </source>
</evidence>
<evidence type="ECO:0000313" key="3">
    <source>
        <dbReference type="Proteomes" id="UP000613580"/>
    </source>
</evidence>
<protein>
    <submittedName>
        <fullName evidence="2">Uncharacterized protein</fullName>
    </submittedName>
</protein>
<accession>A0A8H6WFF6</accession>
<reference evidence="2" key="1">
    <citation type="submission" date="2020-05" db="EMBL/GenBank/DDBJ databases">
        <title>Mycena genomes resolve the evolution of fungal bioluminescence.</title>
        <authorList>
            <person name="Tsai I.J."/>
        </authorList>
    </citation>
    <scope>NUCLEOTIDE SEQUENCE</scope>
    <source>
        <strain evidence="2">110903Hualien_Pintung</strain>
    </source>
</reference>
<feature type="compositionally biased region" description="Low complexity" evidence="1">
    <location>
        <begin position="10"/>
        <end position="24"/>
    </location>
</feature>